<dbReference type="Ensembl" id="ENSMPUT00000010986.1">
    <property type="protein sequence ID" value="ENSMPUP00000010807.1"/>
    <property type="gene ID" value="ENSMPUG00000010894.1"/>
</dbReference>
<protein>
    <submittedName>
        <fullName evidence="13">Uncharacterized protein</fullName>
    </submittedName>
</protein>
<dbReference type="InParanoid" id="M3YHK0"/>
<evidence type="ECO:0000256" key="12">
    <source>
        <dbReference type="PIRSR" id="PIRSR606689-2"/>
    </source>
</evidence>
<organism evidence="13">
    <name type="scientific">Mustela putorius furo</name>
    <name type="common">European domestic ferret</name>
    <name type="synonym">Mustela furo</name>
    <dbReference type="NCBI Taxonomy" id="9669"/>
    <lineage>
        <taxon>Eukaryota</taxon>
        <taxon>Metazoa</taxon>
        <taxon>Chordata</taxon>
        <taxon>Craniata</taxon>
        <taxon>Vertebrata</taxon>
        <taxon>Euteleostomi</taxon>
        <taxon>Mammalia</taxon>
        <taxon>Eutheria</taxon>
        <taxon>Laurasiatheria</taxon>
        <taxon>Carnivora</taxon>
        <taxon>Caniformia</taxon>
        <taxon>Musteloidea</taxon>
        <taxon>Mustelidae</taxon>
        <taxon>Mustelinae</taxon>
        <taxon>Mustela</taxon>
    </lineage>
</organism>
<dbReference type="EMBL" id="AEYP01074864">
    <property type="status" value="NOT_ANNOTATED_CDS"/>
    <property type="molecule type" value="Genomic_DNA"/>
</dbReference>
<dbReference type="InterPro" id="IPR006689">
    <property type="entry name" value="Small_GTPase_ARF/SAR"/>
</dbReference>
<dbReference type="GeneTree" id="ENSGT00940000163657"/>
<keyword evidence="10" id="KW-0449">Lipoprotein</keyword>
<evidence type="ECO:0000256" key="3">
    <source>
        <dbReference type="ARBA" id="ARBA00022448"/>
    </source>
</evidence>
<dbReference type="PANTHER" id="PTHR11711">
    <property type="entry name" value="ADP RIBOSYLATION FACTOR-RELATED"/>
    <property type="match status" value="1"/>
</dbReference>
<keyword evidence="8" id="KW-0333">Golgi apparatus</keyword>
<dbReference type="AlphaFoldDB" id="M3YHK0"/>
<dbReference type="Gene3D" id="3.40.50.300">
    <property type="entry name" value="P-loop containing nucleotide triphosphate hydrolases"/>
    <property type="match status" value="1"/>
</dbReference>
<dbReference type="Pfam" id="PF00025">
    <property type="entry name" value="Arf"/>
    <property type="match status" value="1"/>
</dbReference>
<keyword evidence="12" id="KW-0479">Metal-binding</keyword>
<evidence type="ECO:0000256" key="8">
    <source>
        <dbReference type="ARBA" id="ARBA00023034"/>
    </source>
</evidence>
<comment type="similarity">
    <text evidence="2">Belongs to the small GTPase superfamily. Arf family.</text>
</comment>
<dbReference type="GO" id="GO:0016192">
    <property type="term" value="P:vesicle-mediated transport"/>
    <property type="evidence" value="ECO:0007669"/>
    <property type="project" value="UniProtKB-KW"/>
</dbReference>
<proteinExistence type="inferred from homology"/>
<keyword evidence="12" id="KW-0460">Magnesium</keyword>
<keyword evidence="6" id="KW-0931">ER-Golgi transport</keyword>
<dbReference type="SUPFAM" id="SSF52540">
    <property type="entry name" value="P-loop containing nucleoside triphosphate hydrolases"/>
    <property type="match status" value="1"/>
</dbReference>
<keyword evidence="5 11" id="KW-0547">Nucleotide-binding</keyword>
<evidence type="ECO:0000256" key="5">
    <source>
        <dbReference type="ARBA" id="ARBA00022741"/>
    </source>
</evidence>
<evidence type="ECO:0000256" key="10">
    <source>
        <dbReference type="ARBA" id="ARBA00023288"/>
    </source>
</evidence>
<dbReference type="eggNOG" id="KOG0070">
    <property type="taxonomic scope" value="Eukaryota"/>
</dbReference>
<evidence type="ECO:0000313" key="13">
    <source>
        <dbReference type="Ensembl" id="ENSMPUP00000010807.1"/>
    </source>
</evidence>
<feature type="binding site" evidence="12">
    <location>
        <position position="35"/>
    </location>
    <ligand>
        <name>Mg(2+)</name>
        <dbReference type="ChEBI" id="CHEBI:18420"/>
    </ligand>
</feature>
<evidence type="ECO:0000256" key="6">
    <source>
        <dbReference type="ARBA" id="ARBA00022892"/>
    </source>
</evidence>
<keyword evidence="3" id="KW-0813">Transport</keyword>
<accession>M3YHK0</accession>
<evidence type="ECO:0000256" key="11">
    <source>
        <dbReference type="PIRSR" id="PIRSR606689-1"/>
    </source>
</evidence>
<dbReference type="STRING" id="9669.ENSMPUP00000010807"/>
<dbReference type="InterPro" id="IPR027417">
    <property type="entry name" value="P-loop_NTPase"/>
</dbReference>
<reference evidence="13" key="1">
    <citation type="submission" date="2024-06" db="UniProtKB">
        <authorList>
            <consortium name="Ensembl"/>
        </authorList>
    </citation>
    <scope>IDENTIFICATION</scope>
</reference>
<name>M3YHK0_MUSPF</name>
<sequence>LANLMEYLSKSLQGYFWQKKEMFGLTVDLDTVGKTTILYKLKLAEIVTTTPTKGFKVGTTEHRNVSFIGWCGGPDKTHPLCCHSFQTAQSLIFVANKKGRGLVNGTHEELMTMLLEDELIDTAVLLVFRNNLDLPNMNASKTTEEVDLHSMHCRKWYVWATCATSPDVLDALDQLSNQLWNQN</sequence>
<dbReference type="GO" id="GO:0003924">
    <property type="term" value="F:GTPase activity"/>
    <property type="evidence" value="ECO:0007669"/>
    <property type="project" value="InterPro"/>
</dbReference>
<dbReference type="InterPro" id="IPR024156">
    <property type="entry name" value="Small_GTPase_ARF"/>
</dbReference>
<evidence type="ECO:0000256" key="2">
    <source>
        <dbReference type="ARBA" id="ARBA00010290"/>
    </source>
</evidence>
<evidence type="ECO:0000256" key="9">
    <source>
        <dbReference type="ARBA" id="ARBA00023134"/>
    </source>
</evidence>
<evidence type="ECO:0000256" key="4">
    <source>
        <dbReference type="ARBA" id="ARBA00022707"/>
    </source>
</evidence>
<keyword evidence="4" id="KW-0519">Myristate</keyword>
<evidence type="ECO:0000256" key="7">
    <source>
        <dbReference type="ARBA" id="ARBA00022927"/>
    </source>
</evidence>
<keyword evidence="7" id="KW-0653">Protein transport</keyword>
<keyword evidence="9 11" id="KW-0342">GTP-binding</keyword>
<dbReference type="GO" id="GO:0046872">
    <property type="term" value="F:metal ion binding"/>
    <property type="evidence" value="ECO:0007669"/>
    <property type="project" value="UniProtKB-KW"/>
</dbReference>
<feature type="binding site" evidence="11">
    <location>
        <begin position="130"/>
        <end position="133"/>
    </location>
    <ligand>
        <name>GTP</name>
        <dbReference type="ChEBI" id="CHEBI:37565"/>
    </ligand>
</feature>
<dbReference type="FunFam" id="3.40.50.300:FF:003500">
    <property type="entry name" value="ADP-ribosylation factor 1"/>
    <property type="match status" value="1"/>
</dbReference>
<dbReference type="GO" id="GO:0005525">
    <property type="term" value="F:GTP binding"/>
    <property type="evidence" value="ECO:0007669"/>
    <property type="project" value="UniProtKB-KW"/>
</dbReference>
<feature type="binding site" evidence="12">
    <location>
        <position position="52"/>
    </location>
    <ligand>
        <name>Mg(2+)</name>
        <dbReference type="ChEBI" id="CHEBI:18420"/>
    </ligand>
</feature>
<feature type="binding site" evidence="11">
    <location>
        <position position="73"/>
    </location>
    <ligand>
        <name>GTP</name>
        <dbReference type="ChEBI" id="CHEBI:37565"/>
    </ligand>
</feature>
<dbReference type="GO" id="GO:0015031">
    <property type="term" value="P:protein transport"/>
    <property type="evidence" value="ECO:0007669"/>
    <property type="project" value="UniProtKB-KW"/>
</dbReference>
<dbReference type="HOGENOM" id="CLU_040729_9_3_1"/>
<evidence type="ECO:0000256" key="1">
    <source>
        <dbReference type="ARBA" id="ARBA00004555"/>
    </source>
</evidence>
<dbReference type="GO" id="GO:0005794">
    <property type="term" value="C:Golgi apparatus"/>
    <property type="evidence" value="ECO:0007669"/>
    <property type="project" value="UniProtKB-SubCell"/>
</dbReference>
<dbReference type="SMART" id="SM00177">
    <property type="entry name" value="ARF"/>
    <property type="match status" value="1"/>
</dbReference>
<comment type="subcellular location">
    <subcellularLocation>
        <location evidence="1">Golgi apparatus</location>
    </subcellularLocation>
</comment>